<dbReference type="PIRSF" id="PIRSF006157">
    <property type="entry name" value="Doxgns_DODA"/>
    <property type="match status" value="1"/>
</dbReference>
<dbReference type="EMBL" id="FNBG01000012">
    <property type="protein sequence ID" value="SDF52538.1"/>
    <property type="molecule type" value="Genomic_DNA"/>
</dbReference>
<dbReference type="RefSeq" id="WP_091230224.1">
    <property type="nucleotide sequence ID" value="NZ_FNBG01000012.1"/>
</dbReference>
<sequence>MTQPSLFIAHGSPTLAIEHNAYTGFLKELGQQIMSVPPRAALIFSAHWDSPVQYVSNDTLHETMHDYYGFPEEMYHIRYPVKGDPELSEWISSIFKSGNLPYQMSSGRGLDHGAWVVLRALFPSGGIPAVALSVDSKRSPAEQYAIGKMLTELRNRNVLIIGSGGLVHNLRLMENRDDPNPWATEFDDWIGEQLTNWNLRTLFDYEKKAPHVKEAVPSYATEHFAPLLYAMGASDNDRHASRLFQDYQYGSLSLNAWQFGS</sequence>
<dbReference type="SUPFAM" id="SSF53213">
    <property type="entry name" value="LigB-like"/>
    <property type="match status" value="1"/>
</dbReference>
<name>A0A1G7LSK7_9BACL</name>
<protein>
    <submittedName>
        <fullName evidence="7">Aromatic ring-opening dioxygenase, catalytic subunit, LigB family</fullName>
    </submittedName>
</protein>
<dbReference type="Proteomes" id="UP000198972">
    <property type="component" value="Unassembled WGS sequence"/>
</dbReference>
<dbReference type="GO" id="GO:0008198">
    <property type="term" value="F:ferrous iron binding"/>
    <property type="evidence" value="ECO:0007669"/>
    <property type="project" value="InterPro"/>
</dbReference>
<dbReference type="AlphaFoldDB" id="A0A1G7LSK7"/>
<evidence type="ECO:0000256" key="3">
    <source>
        <dbReference type="ARBA" id="ARBA00022723"/>
    </source>
</evidence>
<comment type="cofactor">
    <cofactor evidence="1">
        <name>Zn(2+)</name>
        <dbReference type="ChEBI" id="CHEBI:29105"/>
    </cofactor>
</comment>
<dbReference type="Gene3D" id="3.40.830.10">
    <property type="entry name" value="LigB-like"/>
    <property type="match status" value="1"/>
</dbReference>
<keyword evidence="7" id="KW-0223">Dioxygenase</keyword>
<evidence type="ECO:0000256" key="1">
    <source>
        <dbReference type="ARBA" id="ARBA00001947"/>
    </source>
</evidence>
<dbReference type="InterPro" id="IPR004183">
    <property type="entry name" value="Xdiol_dOase_suB"/>
</dbReference>
<gene>
    <name evidence="7" type="ORF">SAMN04488542_11251</name>
</gene>
<reference evidence="7 8" key="1">
    <citation type="submission" date="2016-10" db="EMBL/GenBank/DDBJ databases">
        <authorList>
            <person name="de Groot N.N."/>
        </authorList>
    </citation>
    <scope>NUCLEOTIDE SEQUENCE [LARGE SCALE GENOMIC DNA]</scope>
    <source>
        <strain evidence="7 8">DSM 28129</strain>
    </source>
</reference>
<evidence type="ECO:0000313" key="8">
    <source>
        <dbReference type="Proteomes" id="UP000198972"/>
    </source>
</evidence>
<dbReference type="CDD" id="cd07363">
    <property type="entry name" value="45_DOPA_Dioxygenase"/>
    <property type="match status" value="1"/>
</dbReference>
<keyword evidence="3" id="KW-0479">Metal-binding</keyword>
<keyword evidence="4" id="KW-0862">Zinc</keyword>
<dbReference type="InterPro" id="IPR014436">
    <property type="entry name" value="Extradiol_dOase_DODA"/>
</dbReference>
<evidence type="ECO:0000259" key="6">
    <source>
        <dbReference type="Pfam" id="PF02900"/>
    </source>
</evidence>
<dbReference type="STRING" id="670482.SAMN04488542_11251"/>
<keyword evidence="8" id="KW-1185">Reference proteome</keyword>
<comment type="similarity">
    <text evidence="2">Belongs to the DODA-type extradiol aromatic ring-opening dioxygenase family.</text>
</comment>
<evidence type="ECO:0000256" key="5">
    <source>
        <dbReference type="ARBA" id="ARBA00023002"/>
    </source>
</evidence>
<dbReference type="GO" id="GO:0008270">
    <property type="term" value="F:zinc ion binding"/>
    <property type="evidence" value="ECO:0007669"/>
    <property type="project" value="InterPro"/>
</dbReference>
<feature type="domain" description="Extradiol ring-cleavage dioxygenase class III enzyme subunit B" evidence="6">
    <location>
        <begin position="6"/>
        <end position="243"/>
    </location>
</feature>
<dbReference type="OrthoDB" id="9790889at2"/>
<dbReference type="PANTHER" id="PTHR30096">
    <property type="entry name" value="4,5-DOPA DIOXYGENASE EXTRADIOL-LIKE PROTEIN"/>
    <property type="match status" value="1"/>
</dbReference>
<keyword evidence="5" id="KW-0560">Oxidoreductase</keyword>
<organism evidence="7 8">
    <name type="scientific">Fontibacillus panacisegetis</name>
    <dbReference type="NCBI Taxonomy" id="670482"/>
    <lineage>
        <taxon>Bacteria</taxon>
        <taxon>Bacillati</taxon>
        <taxon>Bacillota</taxon>
        <taxon>Bacilli</taxon>
        <taxon>Bacillales</taxon>
        <taxon>Paenibacillaceae</taxon>
        <taxon>Fontibacillus</taxon>
    </lineage>
</organism>
<proteinExistence type="inferred from homology"/>
<evidence type="ECO:0000256" key="2">
    <source>
        <dbReference type="ARBA" id="ARBA00007581"/>
    </source>
</evidence>
<evidence type="ECO:0000313" key="7">
    <source>
        <dbReference type="EMBL" id="SDF52538.1"/>
    </source>
</evidence>
<dbReference type="PANTHER" id="PTHR30096:SF0">
    <property type="entry name" value="4,5-DOPA DIOXYGENASE EXTRADIOL-LIKE PROTEIN"/>
    <property type="match status" value="1"/>
</dbReference>
<accession>A0A1G7LSK7</accession>
<dbReference type="GO" id="GO:0016702">
    <property type="term" value="F:oxidoreductase activity, acting on single donors with incorporation of molecular oxygen, incorporation of two atoms of oxygen"/>
    <property type="evidence" value="ECO:0007669"/>
    <property type="project" value="UniProtKB-ARBA"/>
</dbReference>
<evidence type="ECO:0000256" key="4">
    <source>
        <dbReference type="ARBA" id="ARBA00022833"/>
    </source>
</evidence>
<dbReference type="Pfam" id="PF02900">
    <property type="entry name" value="LigB"/>
    <property type="match status" value="1"/>
</dbReference>